<gene>
    <name evidence="1" type="primary">ycfm</name>
    <name evidence="1" type="ORF">BUMPUSDA_CDS00238</name>
</gene>
<reference evidence="1 2" key="1">
    <citation type="journal article" date="2013" name="BMC Genomics">
        <title>Comparative analysis of genome sequences from four strains of the Buchnera aphidicola Mp endosymbion of the green peach aphid, Myzus persicae.</title>
        <authorList>
            <person name="Jiang Z."/>
            <person name="Jones D.H."/>
            <person name="Khuri S."/>
            <person name="Tsinoremas N.F."/>
            <person name="Wyss T."/>
            <person name="Jander G."/>
            <person name="Wilson A.C."/>
        </authorList>
    </citation>
    <scope>NUCLEOTIDE SEQUENCE [LARGE SCALE GENOMIC DNA]</scope>
    <source>
        <strain evidence="2">str. USDA (Myzus persicae)</strain>
    </source>
</reference>
<proteinExistence type="predicted"/>
<dbReference type="AlphaFoldDB" id="W0P3T5"/>
<dbReference type="KEGG" id="bapu:BUMPUSDA_CDS00238"/>
<dbReference type="PATRIC" id="fig|1009856.3.peg.350"/>
<accession>W0P3T5</accession>
<dbReference type="Proteomes" id="UP000019087">
    <property type="component" value="Chromosome"/>
</dbReference>
<organism evidence="1 2">
    <name type="scientific">Buchnera aphidicola str. USDA</name>
    <name type="common">Myzus persicae</name>
    <dbReference type="NCBI Taxonomy" id="1009856"/>
    <lineage>
        <taxon>Bacteria</taxon>
        <taxon>Pseudomonadati</taxon>
        <taxon>Pseudomonadota</taxon>
        <taxon>Gammaproteobacteria</taxon>
        <taxon>Enterobacterales</taxon>
        <taxon>Erwiniaceae</taxon>
        <taxon>Buchnera</taxon>
    </lineage>
</organism>
<dbReference type="EMBL" id="CP002697">
    <property type="protein sequence ID" value="AHG60030.1"/>
    <property type="molecule type" value="Genomic_DNA"/>
</dbReference>
<evidence type="ECO:0000313" key="2">
    <source>
        <dbReference type="Proteomes" id="UP000019087"/>
    </source>
</evidence>
<dbReference type="InterPro" id="IPR014094">
    <property type="entry name" value="LpoB"/>
</dbReference>
<sequence>MTKTKNVSLNFDATIDNIIEELLNSKNIFISYKTSFFVDLLRNKSSLIIDEKRITDLIKNKITKHTNKIYFFEKKVIDKNKIKLGLSDLEDALDTSTAMLLCRNNHIKYYLHSSVLEEQDFFLLKIQLILVRTGEIVFGKTEKFYW</sequence>
<name>W0P3T5_BUCMP</name>
<protein>
    <submittedName>
        <fullName evidence="1">Ycfm</fullName>
    </submittedName>
</protein>
<dbReference type="Gene3D" id="3.40.50.10610">
    <property type="entry name" value="ABC-type transport auxiliary lipoprotein component"/>
    <property type="match status" value="1"/>
</dbReference>
<dbReference type="HOGENOM" id="CLU_1773871_0_0_6"/>
<dbReference type="Pfam" id="PF13036">
    <property type="entry name" value="LpoB"/>
    <property type="match status" value="1"/>
</dbReference>
<evidence type="ECO:0000313" key="1">
    <source>
        <dbReference type="EMBL" id="AHG60030.1"/>
    </source>
</evidence>